<organism evidence="1 2">
    <name type="scientific">Eretmocerus hayati</name>
    <dbReference type="NCBI Taxonomy" id="131215"/>
    <lineage>
        <taxon>Eukaryota</taxon>
        <taxon>Metazoa</taxon>
        <taxon>Ecdysozoa</taxon>
        <taxon>Arthropoda</taxon>
        <taxon>Hexapoda</taxon>
        <taxon>Insecta</taxon>
        <taxon>Pterygota</taxon>
        <taxon>Neoptera</taxon>
        <taxon>Endopterygota</taxon>
        <taxon>Hymenoptera</taxon>
        <taxon>Apocrita</taxon>
        <taxon>Proctotrupomorpha</taxon>
        <taxon>Chalcidoidea</taxon>
        <taxon>Aphelinidae</taxon>
        <taxon>Aphelininae</taxon>
        <taxon>Eretmocerus</taxon>
    </lineage>
</organism>
<dbReference type="EMBL" id="CM056741">
    <property type="protein sequence ID" value="KAJ8682026.1"/>
    <property type="molecule type" value="Genomic_DNA"/>
</dbReference>
<dbReference type="Proteomes" id="UP001239111">
    <property type="component" value="Chromosome 1"/>
</dbReference>
<accession>A0ACC2PEX8</accession>
<comment type="caution">
    <text evidence="1">The sequence shown here is derived from an EMBL/GenBank/DDBJ whole genome shotgun (WGS) entry which is preliminary data.</text>
</comment>
<evidence type="ECO:0000313" key="1">
    <source>
        <dbReference type="EMBL" id="KAJ8682026.1"/>
    </source>
</evidence>
<reference evidence="1" key="1">
    <citation type="submission" date="2023-04" db="EMBL/GenBank/DDBJ databases">
        <title>A chromosome-level genome assembly of the parasitoid wasp Eretmocerus hayati.</title>
        <authorList>
            <person name="Zhong Y."/>
            <person name="Liu S."/>
            <person name="Liu Y."/>
        </authorList>
    </citation>
    <scope>NUCLEOTIDE SEQUENCE</scope>
    <source>
        <strain evidence="1">ZJU_SS_LIU_2023</strain>
    </source>
</reference>
<evidence type="ECO:0000313" key="2">
    <source>
        <dbReference type="Proteomes" id="UP001239111"/>
    </source>
</evidence>
<name>A0ACC2PEX8_9HYME</name>
<gene>
    <name evidence="1" type="ORF">QAD02_017818</name>
</gene>
<proteinExistence type="predicted"/>
<sequence>MLLTLFYMVATWVQSWRLSSLRTRLQSILQVPEATRPTIMLYMGSQSPNKEETNHTKNIIQNDKISNDVLSSPLCSNSALAKLGDLIWYQGDKRLCTVYPQQTIDASNWLLYPYGKTIFPLFTHNNAQTSLQQDAKMHVLIEADLSQYIPHASSKATKLEDYGLIVTWTAEDSFGVILETDLDHITKFSSTLMQGQCFINNGLPVTRVESVSVSGKPCLCNYEHLNLIESKKLMGSMQWDNYVNKLKLVSNTSKLVSQGNKAIEIKEIPGLVVSPGSKPISLQMPTILEITIPCDTPDDLSTTMSFPSTPPPTPASASAIINGTVSKLSEALTDSVDLKPSVMNLSVDSLSNLSTSRSQEFIRAESSQESLLDSVVTKSGKNLKKIVDEDAKLASMASSRSSLSTVNYSPSRKTDLGSNKNEKPPNIFICADGAVAVDNVREVLDIILKENKYAVYPLSMQEVQKDQWMDHANLMIVCGNVGKDVAAQAIEYLVRGGKLLALCSDILKTLLPAFKTAEVRENELVRFSYGKWKHVRMMHHVFCYQASPVKTKFSQDSDDANRSATPPTPVSANVTDRSGRVHTIEVKVLGSEETWHTPSILLADLAQSGGRAVFSQIHLEADPTQYEFEESKFAALRQSNATRLEIFADLLGTHLNVLVNSDPKPSAKTTYSPGFFLGRHELKLEMLENLKDTMLPNDVLKTPKLEVQFCKSTDVKPATPSFLPILVNHCPEKFSTVEYFENLNTKKIGRLVIYADVMTSSTDLTNGVTLQHGLAVVPRQQTRGQGRGRNVWLSPEGCAMFSLQLHIPIKSVLGERISLIQHLMAVAIVHAIKSIPECEDIDIKIKWPNDLYAGNNFKIGGLVVSTSLDSTTAICNLGVGVNLSNSSPTVCINDLIKKCNETSKKKVKKLTLERYLALVFNELESLLDIVQAGNMDHLYKLYYKYWMHNDVDVTVMSADGTSQEVKILGIDEFGFLEVKGRRGKSFTVHPDGNSFDIFSGLIAPKF</sequence>
<keyword evidence="2" id="KW-1185">Reference proteome</keyword>
<protein>
    <submittedName>
        <fullName evidence="1">Uncharacterized protein</fullName>
    </submittedName>
</protein>